<dbReference type="Proteomes" id="UP000183469">
    <property type="component" value="Unassembled WGS sequence"/>
</dbReference>
<evidence type="ECO:0000259" key="2">
    <source>
        <dbReference type="PROSITE" id="PS50056"/>
    </source>
</evidence>
<feature type="chain" id="PRO_5039185760" evidence="1">
    <location>
        <begin position="33"/>
        <end position="321"/>
    </location>
</feature>
<feature type="signal peptide" evidence="1">
    <location>
        <begin position="1"/>
        <end position="32"/>
    </location>
</feature>
<dbReference type="EMBL" id="FNQG01000007">
    <property type="protein sequence ID" value="SEA07858.1"/>
    <property type="molecule type" value="Genomic_DNA"/>
</dbReference>
<protein>
    <submittedName>
        <fullName evidence="3">Inositol hexakisphosphate</fullName>
    </submittedName>
</protein>
<dbReference type="AlphaFoldDB" id="A0A1H3YAF2"/>
<evidence type="ECO:0000256" key="1">
    <source>
        <dbReference type="SAM" id="SignalP"/>
    </source>
</evidence>
<organism evidence="3 4">
    <name type="scientific">Selenomonas ruminantium</name>
    <dbReference type="NCBI Taxonomy" id="971"/>
    <lineage>
        <taxon>Bacteria</taxon>
        <taxon>Bacillati</taxon>
        <taxon>Bacillota</taxon>
        <taxon>Negativicutes</taxon>
        <taxon>Selenomonadales</taxon>
        <taxon>Selenomonadaceae</taxon>
        <taxon>Selenomonas</taxon>
    </lineage>
</organism>
<gene>
    <name evidence="3" type="ORF">SAMN05660648_01861</name>
</gene>
<dbReference type="InterPro" id="IPR000387">
    <property type="entry name" value="Tyr_Pase_dom"/>
</dbReference>
<dbReference type="Gene3D" id="3.30.70.1690">
    <property type="match status" value="1"/>
</dbReference>
<dbReference type="CDD" id="cd14495">
    <property type="entry name" value="PTPLP-like"/>
    <property type="match status" value="1"/>
</dbReference>
<keyword evidence="1" id="KW-0732">Signal</keyword>
<dbReference type="Gene3D" id="3.90.190.10">
    <property type="entry name" value="Protein tyrosine phosphatase superfamily"/>
    <property type="match status" value="1"/>
</dbReference>
<dbReference type="PROSITE" id="PS00383">
    <property type="entry name" value="TYR_PHOSPHATASE_1"/>
    <property type="match status" value="1"/>
</dbReference>
<feature type="domain" description="Tyrosine specific protein phosphatases" evidence="2">
    <location>
        <begin position="215"/>
        <end position="262"/>
    </location>
</feature>
<sequence length="321" mass="35729">MLGRSHLLQKSGCRILAVISCLLILLMGAVQAAAKQEEAVLRLDAKTGAVFPRSLRFMTDTFTKSLQPVPSRQGLDKLRCSASAEFSGSGLSLIRDKIRTAAGSDAVIYVVDLRKESHGFVNGDIPVSQYMKKNRGNVKLKAAAVKQVEGKWLQSLVGKELTFVPMGKTDTKLFPACSVKVEKVETEEALASRLGMRYKRILITDQMAPTDEEVDAFMAFYKSLPKNAWLHFHCHAGHGRTTTFAVFYDILSNPAVAMDDIVARQYALGGTNLFAPGKKDNWKGKEIRKRAEQIRKFYAYVQANRSNQYAQTFSAWVKAQR</sequence>
<dbReference type="SUPFAM" id="SSF52799">
    <property type="entry name" value="(Phosphotyrosine protein) phosphatases II"/>
    <property type="match status" value="1"/>
</dbReference>
<dbReference type="SMART" id="SM01301">
    <property type="entry name" value="PTPlike_phytase"/>
    <property type="match status" value="1"/>
</dbReference>
<proteinExistence type="predicted"/>
<dbReference type="OrthoDB" id="21920at2"/>
<accession>A0A1H3YAF2</accession>
<evidence type="ECO:0000313" key="4">
    <source>
        <dbReference type="Proteomes" id="UP000183469"/>
    </source>
</evidence>
<dbReference type="RefSeq" id="WP_074672281.1">
    <property type="nucleotide sequence ID" value="NZ_FNQG01000007.1"/>
</dbReference>
<name>A0A1H3YAF2_SELRU</name>
<dbReference type="Pfam" id="PF14566">
    <property type="entry name" value="PTPlike_phytase"/>
    <property type="match status" value="1"/>
</dbReference>
<dbReference type="PROSITE" id="PS50056">
    <property type="entry name" value="TYR_PHOSPHATASE_2"/>
    <property type="match status" value="1"/>
</dbReference>
<dbReference type="InterPro" id="IPR016130">
    <property type="entry name" value="Tyr_Pase_AS"/>
</dbReference>
<evidence type="ECO:0000313" key="3">
    <source>
        <dbReference type="EMBL" id="SEA07858.1"/>
    </source>
</evidence>
<dbReference type="InterPro" id="IPR029021">
    <property type="entry name" value="Prot-tyrosine_phosphatase-like"/>
</dbReference>
<reference evidence="3 4" key="1">
    <citation type="submission" date="2016-10" db="EMBL/GenBank/DDBJ databases">
        <authorList>
            <person name="de Groot N.N."/>
        </authorList>
    </citation>
    <scope>NUCLEOTIDE SEQUENCE [LARGE SCALE GENOMIC DNA]</scope>
    <source>
        <strain evidence="3 4">DSM 2872</strain>
    </source>
</reference>